<dbReference type="EMBL" id="KM886859">
    <property type="protein sequence ID" value="AJA33674.1"/>
    <property type="molecule type" value="Genomic_DNA"/>
</dbReference>
<name>A0A0A7RGH2_9LACO</name>
<accession>A0A0A7RGH2</accession>
<sequence>MTITNLDYYRFEYYSQSYSPLGRVEQDKLYQTVLEYLRQHFKTPTEFNLAKKLITQYFSYLRSSPSPQIIVANSHKFDALLSQIAHAFNNQNLFFHLAINQNQTIAGANQQTYNLLPQQWDTLNQLPYISSLILGPDFNFDAASLDALKAKLNRDGHLFELTATELHLERLGQTKGILGIESQAQELRTDFNRRLELLTTLTAEDKLKAILSLEADYYRYYDYLDLASVELIEQINRLKNETLSALSKEES</sequence>
<reference evidence="1" key="1">
    <citation type="journal article" date="2014" name="Appl. Environ. Microbiol.">
        <title>Detection and genomic characterization of motility in Lactobacillus curvatus: confirmation of motility in a species outside the Lactobacillus salivarius clade.</title>
        <authorList>
            <person name="Cousin F.J."/>
            <person name="Lynch S.M."/>
            <person name="Harris H.M."/>
            <person name="McCann A."/>
            <person name="Lynch D.B."/>
            <person name="Neville B.A."/>
            <person name="Irisawa T."/>
            <person name="Okada S."/>
            <person name="Endo A."/>
            <person name="O'Toole P.W."/>
        </authorList>
    </citation>
    <scope>NUCLEOTIDE SEQUENCE</scope>
    <source>
        <strain evidence="1">DSM 20509</strain>
    </source>
</reference>
<proteinExistence type="predicted"/>
<dbReference type="RefSeq" id="WP_056977881.1">
    <property type="nucleotide sequence ID" value="NZ_JASOLP010000015.1"/>
</dbReference>
<dbReference type="AlphaFoldDB" id="A0A0A7RGH2"/>
<protein>
    <submittedName>
        <fullName evidence="1">Uncharacterized protein</fullName>
    </submittedName>
</protein>
<evidence type="ECO:0000313" key="1">
    <source>
        <dbReference type="EMBL" id="AJA33674.1"/>
    </source>
</evidence>
<organism evidence="1">
    <name type="scientific">Ligilactobacillus agilis</name>
    <dbReference type="NCBI Taxonomy" id="1601"/>
    <lineage>
        <taxon>Bacteria</taxon>
        <taxon>Bacillati</taxon>
        <taxon>Bacillota</taxon>
        <taxon>Bacilli</taxon>
        <taxon>Lactobacillales</taxon>
        <taxon>Lactobacillaceae</taxon>
        <taxon>Ligilactobacillus</taxon>
    </lineage>
</organism>